<dbReference type="KEGG" id="nti:DNFV4_03564"/>
<dbReference type="Proteomes" id="UP001179121">
    <property type="component" value="Chromosome"/>
</dbReference>
<organism evidence="3 4">
    <name type="scientific">Nitrospira tepida</name>
    <dbReference type="NCBI Taxonomy" id="2973512"/>
    <lineage>
        <taxon>Bacteria</taxon>
        <taxon>Pseudomonadati</taxon>
        <taxon>Nitrospirota</taxon>
        <taxon>Nitrospiria</taxon>
        <taxon>Nitrospirales</taxon>
        <taxon>Nitrospiraceae</taxon>
        <taxon>Nitrospira</taxon>
    </lineage>
</organism>
<dbReference type="Pfam" id="PF04892">
    <property type="entry name" value="VanZ"/>
    <property type="match status" value="1"/>
</dbReference>
<keyword evidence="1" id="KW-0812">Transmembrane</keyword>
<evidence type="ECO:0000259" key="2">
    <source>
        <dbReference type="Pfam" id="PF04892"/>
    </source>
</evidence>
<gene>
    <name evidence="3" type="ORF">DNFV4_03564</name>
</gene>
<keyword evidence="1" id="KW-0472">Membrane</keyword>
<dbReference type="RefSeq" id="WP_289270082.1">
    <property type="nucleotide sequence ID" value="NZ_OX365700.1"/>
</dbReference>
<dbReference type="EMBL" id="OX365700">
    <property type="protein sequence ID" value="CAI4033131.1"/>
    <property type="molecule type" value="Genomic_DNA"/>
</dbReference>
<protein>
    <submittedName>
        <fullName evidence="3">VanZ family protein</fullName>
    </submittedName>
</protein>
<keyword evidence="1" id="KW-1133">Transmembrane helix</keyword>
<accession>A0AA86N1W6</accession>
<proteinExistence type="predicted"/>
<keyword evidence="4" id="KW-1185">Reference proteome</keyword>
<evidence type="ECO:0000313" key="3">
    <source>
        <dbReference type="EMBL" id="CAI4033131.1"/>
    </source>
</evidence>
<feature type="domain" description="VanZ-like" evidence="2">
    <location>
        <begin position="8"/>
        <end position="132"/>
    </location>
</feature>
<dbReference type="NCBIfam" id="NF037970">
    <property type="entry name" value="vanZ_1"/>
    <property type="match status" value="1"/>
</dbReference>
<evidence type="ECO:0000256" key="1">
    <source>
        <dbReference type="SAM" id="Phobius"/>
    </source>
</evidence>
<evidence type="ECO:0000313" key="4">
    <source>
        <dbReference type="Proteomes" id="UP001179121"/>
    </source>
</evidence>
<name>A0AA86N1W6_9BACT</name>
<dbReference type="InterPro" id="IPR006976">
    <property type="entry name" value="VanZ-like"/>
</dbReference>
<dbReference type="PANTHER" id="PTHR28008:SF1">
    <property type="entry name" value="DOMAIN PROTEIN, PUTATIVE (AFU_ORTHOLOGUE AFUA_3G10980)-RELATED"/>
    <property type="match status" value="1"/>
</dbReference>
<dbReference type="PANTHER" id="PTHR28008">
    <property type="entry name" value="DOMAIN PROTEIN, PUTATIVE (AFU_ORTHOLOGUE AFUA_3G10980)-RELATED"/>
    <property type="match status" value="1"/>
</dbReference>
<reference evidence="3" key="1">
    <citation type="submission" date="2022-10" db="EMBL/GenBank/DDBJ databases">
        <authorList>
            <person name="Koch H."/>
        </authorList>
    </citation>
    <scope>NUCLEOTIDE SEQUENCE</scope>
    <source>
        <strain evidence="3">DNF</strain>
    </source>
</reference>
<sequence>MNHEQVSPQYSPFAAVRLFAYWAPPVVYAGAIFLLSALPHPEEELPSFLGGISDKVLHLIEYAGLSLLCYRAFRWAAGEWGAKHALWLAIVAATLYGASDELHQVFVPPREADPWDLTADALGALLGAVGWRRITEP</sequence>
<feature type="transmembrane region" description="Helical" evidence="1">
    <location>
        <begin position="20"/>
        <end position="38"/>
    </location>
</feature>
<dbReference type="AlphaFoldDB" id="A0AA86N1W6"/>